<feature type="compositionally biased region" description="Low complexity" evidence="1">
    <location>
        <begin position="351"/>
        <end position="372"/>
    </location>
</feature>
<keyword evidence="3" id="KW-1185">Reference proteome</keyword>
<dbReference type="Proteomes" id="UP001443914">
    <property type="component" value="Unassembled WGS sequence"/>
</dbReference>
<evidence type="ECO:0000313" key="3">
    <source>
        <dbReference type="Proteomes" id="UP001443914"/>
    </source>
</evidence>
<comment type="caution">
    <text evidence="2">The sequence shown here is derived from an EMBL/GenBank/DDBJ whole genome shotgun (WGS) entry which is preliminary data.</text>
</comment>
<dbReference type="EMBL" id="JBDFQZ010000014">
    <property type="protein sequence ID" value="KAK9666558.1"/>
    <property type="molecule type" value="Genomic_DNA"/>
</dbReference>
<dbReference type="AlphaFoldDB" id="A0AAW1GNU9"/>
<protein>
    <submittedName>
        <fullName evidence="2">Uncharacterized protein</fullName>
    </submittedName>
</protein>
<accession>A0AAW1GNU9</accession>
<proteinExistence type="predicted"/>
<sequence length="480" mass="54002">MASGDERSSSSSSGSDREDINENIERFPGFDEIGFATENHRARFEIILRRSVAPSRFLSTSMMTTLGLTEALRNICVGTGITGIYNSRALTFTDITYEFMSSYYTSGPKENPVAHYRIANYNVTTTVQEMAAILGVCGTGFYESPRPANRAILWTAMTGQPYPEDGKTHASAIQHPVLKLWFRLLGSTIFGRNEPDNINNYELDILDSYINIDHGPRYQINVAARIINHLERMARNNRVTPLQCGGIATILTKSFLEHFEPSDYMPTDRDPIAHQESCLLNLTYLRKSLYWLDDKNIWYHDNAPLLQLPSTNLPVIEPIPTTTQPLPCPVYYIRARRVPSTQRRRSRRSAAEAGPSTQAGTSSGAGPSTSTTYDQSTHSLPPQLDPQYGSAYSYYIPYPPGPVLPPFNSVPAEDRERIMWDTQQQLINTISLGFADLSLALYPSYEAHIRDGTVVPGDPHPSWFDLPRWSEQDDQDRMED</sequence>
<reference evidence="2" key="1">
    <citation type="submission" date="2024-03" db="EMBL/GenBank/DDBJ databases">
        <title>WGS assembly of Saponaria officinalis var. Norfolk2.</title>
        <authorList>
            <person name="Jenkins J."/>
            <person name="Shu S."/>
            <person name="Grimwood J."/>
            <person name="Barry K."/>
            <person name="Goodstein D."/>
            <person name="Schmutz J."/>
            <person name="Leebens-Mack J."/>
            <person name="Osbourn A."/>
        </authorList>
    </citation>
    <scope>NUCLEOTIDE SEQUENCE [LARGE SCALE GENOMIC DNA]</scope>
    <source>
        <strain evidence="2">JIC</strain>
    </source>
</reference>
<evidence type="ECO:0000313" key="2">
    <source>
        <dbReference type="EMBL" id="KAK9666558.1"/>
    </source>
</evidence>
<gene>
    <name evidence="2" type="ORF">RND81_14G193500</name>
</gene>
<organism evidence="2 3">
    <name type="scientific">Saponaria officinalis</name>
    <name type="common">Common soapwort</name>
    <name type="synonym">Lychnis saponaria</name>
    <dbReference type="NCBI Taxonomy" id="3572"/>
    <lineage>
        <taxon>Eukaryota</taxon>
        <taxon>Viridiplantae</taxon>
        <taxon>Streptophyta</taxon>
        <taxon>Embryophyta</taxon>
        <taxon>Tracheophyta</taxon>
        <taxon>Spermatophyta</taxon>
        <taxon>Magnoliopsida</taxon>
        <taxon>eudicotyledons</taxon>
        <taxon>Gunneridae</taxon>
        <taxon>Pentapetalae</taxon>
        <taxon>Caryophyllales</taxon>
        <taxon>Caryophyllaceae</taxon>
        <taxon>Caryophylleae</taxon>
        <taxon>Saponaria</taxon>
    </lineage>
</organism>
<feature type="region of interest" description="Disordered" evidence="1">
    <location>
        <begin position="1"/>
        <end position="20"/>
    </location>
</feature>
<evidence type="ECO:0000256" key="1">
    <source>
        <dbReference type="SAM" id="MobiDB-lite"/>
    </source>
</evidence>
<feature type="compositionally biased region" description="Basic residues" evidence="1">
    <location>
        <begin position="338"/>
        <end position="348"/>
    </location>
</feature>
<name>A0AAW1GNU9_SAPOF</name>
<feature type="region of interest" description="Disordered" evidence="1">
    <location>
        <begin position="338"/>
        <end position="384"/>
    </location>
</feature>